<evidence type="ECO:0000313" key="1">
    <source>
        <dbReference type="EMBL" id="QYZ68759.1"/>
    </source>
</evidence>
<protein>
    <submittedName>
        <fullName evidence="1">Uncharacterized protein</fullName>
    </submittedName>
</protein>
<reference evidence="1" key="1">
    <citation type="submission" date="2021-02" db="EMBL/GenBank/DDBJ databases">
        <title>Rhodobacter shimadae sp. nov., an aerobic anoxygenic phototrophic bacterium isolated from a hot spring.</title>
        <authorList>
            <person name="Muramatsu S."/>
            <person name="Haruta S."/>
            <person name="Hirose S."/>
            <person name="Hanada S."/>
        </authorList>
    </citation>
    <scope>NUCLEOTIDE SEQUENCE</scope>
    <source>
        <strain evidence="1">N10</strain>
    </source>
</reference>
<keyword evidence="2" id="KW-1185">Reference proteome</keyword>
<name>A0A8G1ECW2_9RHOB</name>
<accession>A0A8G1ECW2</accession>
<dbReference type="RefSeq" id="WP_220660981.1">
    <property type="nucleotide sequence ID" value="NZ_CP069370.1"/>
</dbReference>
<proteinExistence type="predicted"/>
<evidence type="ECO:0000313" key="2">
    <source>
        <dbReference type="Proteomes" id="UP000826300"/>
    </source>
</evidence>
<gene>
    <name evidence="1" type="ORF">JO391_13395</name>
</gene>
<sequence>MAKALWFQDDDTGYLAWLNDNPAGFVLNTYRNPSARYLVLHRASCRTIRVPQTEPGGFTARGYTKVCAGSAGDLLDFILAWTDADGFSKPCAHCQPTAPP</sequence>
<dbReference type="AlphaFoldDB" id="A0A8G1ECW2"/>
<dbReference type="KEGG" id="nsm:JO391_13395"/>
<organism evidence="1 2">
    <name type="scientific">Neotabrizicola shimadae</name>
    <dbReference type="NCBI Taxonomy" id="2807096"/>
    <lineage>
        <taxon>Bacteria</taxon>
        <taxon>Pseudomonadati</taxon>
        <taxon>Pseudomonadota</taxon>
        <taxon>Alphaproteobacteria</taxon>
        <taxon>Rhodobacterales</taxon>
        <taxon>Paracoccaceae</taxon>
        <taxon>Neotabrizicola</taxon>
    </lineage>
</organism>
<dbReference type="Proteomes" id="UP000826300">
    <property type="component" value="Chromosome"/>
</dbReference>
<dbReference type="EMBL" id="CP069370">
    <property type="protein sequence ID" value="QYZ68759.1"/>
    <property type="molecule type" value="Genomic_DNA"/>
</dbReference>